<evidence type="ECO:0000256" key="1">
    <source>
        <dbReference type="ARBA" id="ARBA00022723"/>
    </source>
</evidence>
<keyword evidence="3" id="KW-0732">Signal</keyword>
<evidence type="ECO:0000313" key="6">
    <source>
        <dbReference type="Proteomes" id="UP000245609"/>
    </source>
</evidence>
<reference evidence="5 6" key="1">
    <citation type="journal article" date="2018" name="MBio">
        <title>Comparative Genomics Reveals the Core Gene Toolbox for the Fungus-Insect Symbiosis.</title>
        <authorList>
            <person name="Wang Y."/>
            <person name="Stata M."/>
            <person name="Wang W."/>
            <person name="Stajich J.E."/>
            <person name="White M.M."/>
            <person name="Moncalvo J.M."/>
        </authorList>
    </citation>
    <scope>NUCLEOTIDE SEQUENCE [LARGE SCALE GENOMIC DNA]</scope>
    <source>
        <strain evidence="5 6">SC-DP-2</strain>
    </source>
</reference>
<dbReference type="OrthoDB" id="6132182at2759"/>
<keyword evidence="2" id="KW-0186">Copper</keyword>
<dbReference type="Gene3D" id="1.10.1280.10">
    <property type="entry name" value="Di-copper center containing domain from catechol oxidase"/>
    <property type="match status" value="1"/>
</dbReference>
<dbReference type="PRINTS" id="PR00092">
    <property type="entry name" value="TYROSINASE"/>
</dbReference>
<dbReference type="InterPro" id="IPR002227">
    <property type="entry name" value="Tyrosinase_Cu-bd"/>
</dbReference>
<evidence type="ECO:0000259" key="4">
    <source>
        <dbReference type="PROSITE" id="PS00497"/>
    </source>
</evidence>
<dbReference type="PANTHER" id="PTHR11474:SF126">
    <property type="entry name" value="TYROSINASE-LIKE PROTEIN TYR-1-RELATED"/>
    <property type="match status" value="1"/>
</dbReference>
<sequence length="391" mass="44302">MKLLLSCALFLSSIYQAVNSQQLTQCRSISVRREVRSIPANEWNSIQRTLTRIRDDGWLAWMARVHTDNFGVVHGNPMFFPFHRMVLYDFERVGRRYDPNFSVPYWDSARDFSRPAASSVLSPRYIGTNGAGPNNCVSNGIQGGWQVSYPTRRCLRRVYNNGNAIQPWYSPEFVESLTQRSTTLDSFRSGLEYSLHGAVHIGMGGDMGAREAPNDLAFMLHHANLDRIWWRWQKIGQNMMKYDGNGPSGRVSLDNRITVYGDTVSSVMRLGYGKMCFSYDTDPIGRNGFGKRDSLSPSGLNLTNVDASVLTKYFPLTAKEVGTRHSGMKSERILSSADGSYKMPYPFPMSESFAKMHGYNLEVAKKVRKDAVDLIDDLQKYGYRSPYYQGA</sequence>
<dbReference type="EMBL" id="MBFS01000197">
    <property type="protein sequence ID" value="PVV03749.1"/>
    <property type="molecule type" value="Genomic_DNA"/>
</dbReference>
<evidence type="ECO:0000256" key="3">
    <source>
        <dbReference type="SAM" id="SignalP"/>
    </source>
</evidence>
<feature type="domain" description="Tyrosinase copper-binding" evidence="4">
    <location>
        <begin position="74"/>
        <end position="91"/>
    </location>
</feature>
<dbReference type="GO" id="GO:0046872">
    <property type="term" value="F:metal ion binding"/>
    <property type="evidence" value="ECO:0007669"/>
    <property type="project" value="UniProtKB-KW"/>
</dbReference>
<keyword evidence="1" id="KW-0479">Metal-binding</keyword>
<organism evidence="5 6">
    <name type="scientific">Smittium megazygosporum</name>
    <dbReference type="NCBI Taxonomy" id="133381"/>
    <lineage>
        <taxon>Eukaryota</taxon>
        <taxon>Fungi</taxon>
        <taxon>Fungi incertae sedis</taxon>
        <taxon>Zoopagomycota</taxon>
        <taxon>Kickxellomycotina</taxon>
        <taxon>Harpellomycetes</taxon>
        <taxon>Harpellales</taxon>
        <taxon>Legeriomycetaceae</taxon>
        <taxon>Smittium</taxon>
    </lineage>
</organism>
<dbReference type="Pfam" id="PF00264">
    <property type="entry name" value="Tyrosinase"/>
    <property type="match status" value="1"/>
</dbReference>
<dbReference type="PROSITE" id="PS00497">
    <property type="entry name" value="TYROSINASE_1"/>
    <property type="match status" value="1"/>
</dbReference>
<evidence type="ECO:0000313" key="5">
    <source>
        <dbReference type="EMBL" id="PVV03749.1"/>
    </source>
</evidence>
<feature type="signal peptide" evidence="3">
    <location>
        <begin position="1"/>
        <end position="20"/>
    </location>
</feature>
<protein>
    <recommendedName>
        <fullName evidence="4">Tyrosinase copper-binding domain-containing protein</fullName>
    </recommendedName>
</protein>
<dbReference type="PANTHER" id="PTHR11474">
    <property type="entry name" value="TYROSINASE FAMILY MEMBER"/>
    <property type="match status" value="1"/>
</dbReference>
<dbReference type="AlphaFoldDB" id="A0A2T9ZGP7"/>
<dbReference type="SUPFAM" id="SSF48056">
    <property type="entry name" value="Di-copper centre-containing domain"/>
    <property type="match status" value="1"/>
</dbReference>
<dbReference type="GO" id="GO:0016491">
    <property type="term" value="F:oxidoreductase activity"/>
    <property type="evidence" value="ECO:0007669"/>
    <property type="project" value="InterPro"/>
</dbReference>
<proteinExistence type="predicted"/>
<dbReference type="STRING" id="133381.A0A2T9ZGP7"/>
<dbReference type="InterPro" id="IPR008922">
    <property type="entry name" value="Di-copper_centre_dom_sf"/>
</dbReference>
<dbReference type="InterPro" id="IPR050316">
    <property type="entry name" value="Tyrosinase/Hemocyanin"/>
</dbReference>
<dbReference type="Proteomes" id="UP000245609">
    <property type="component" value="Unassembled WGS sequence"/>
</dbReference>
<name>A0A2T9ZGP7_9FUNG</name>
<accession>A0A2T9ZGP7</accession>
<keyword evidence="6" id="KW-1185">Reference proteome</keyword>
<evidence type="ECO:0000256" key="2">
    <source>
        <dbReference type="ARBA" id="ARBA00023008"/>
    </source>
</evidence>
<feature type="chain" id="PRO_5015520074" description="Tyrosinase copper-binding domain-containing protein" evidence="3">
    <location>
        <begin position="21"/>
        <end position="391"/>
    </location>
</feature>
<comment type="caution">
    <text evidence="5">The sequence shown here is derived from an EMBL/GenBank/DDBJ whole genome shotgun (WGS) entry which is preliminary data.</text>
</comment>
<gene>
    <name evidence="5" type="ORF">BB560_001761</name>
</gene>